<sequence length="302" mass="34235">MSFPLVSTQRDNCTDLYSVTDCFLRVLDFCDWTTLVAVSHADKSGRDCVRRVFRGRVQRVIGRLLKSWQCKAIFNHLDVTGAMISGPIPWAIMTIEMATPNDNLPTEIKIVTPAHTFQSWITVLQYIGFCTVSGSRVPNMPVTVSKARRFWAPSQNISIFIIESCSSSILSAVLALPFTSDMTLLSTSRLFCFYPSLVDMNVTLSGFRYTPDEDIKWWTSRGVRHFYSTYEWDGPCGSACPALWRHTEGLHGVGEFAWGGLFNDKDIEGNMGNSAMLSKAQFKWRIGVCCVNRFCQFRTRYF</sequence>
<name>A0A369J4I1_HYPMA</name>
<evidence type="ECO:0000313" key="1">
    <source>
        <dbReference type="EMBL" id="RDB16878.1"/>
    </source>
</evidence>
<dbReference type="EMBL" id="LUEZ02000122">
    <property type="protein sequence ID" value="RDB16878.1"/>
    <property type="molecule type" value="Genomic_DNA"/>
</dbReference>
<comment type="caution">
    <text evidence="1">The sequence shown here is derived from an EMBL/GenBank/DDBJ whole genome shotgun (WGS) entry which is preliminary data.</text>
</comment>
<reference evidence="1" key="1">
    <citation type="submission" date="2018-04" db="EMBL/GenBank/DDBJ databases">
        <title>Whole genome sequencing of Hypsizygus marmoreus.</title>
        <authorList>
            <person name="Choi I.-G."/>
            <person name="Min B."/>
            <person name="Kim J.-G."/>
            <person name="Kim S."/>
            <person name="Oh Y.-L."/>
            <person name="Kong W.-S."/>
            <person name="Park H."/>
            <person name="Jeong J."/>
            <person name="Song E.-S."/>
        </authorList>
    </citation>
    <scope>NUCLEOTIDE SEQUENCE [LARGE SCALE GENOMIC DNA]</scope>
    <source>
        <strain evidence="1">51987-8</strain>
    </source>
</reference>
<organism evidence="1 2">
    <name type="scientific">Hypsizygus marmoreus</name>
    <name type="common">White beech mushroom</name>
    <name type="synonym">Agaricus marmoreus</name>
    <dbReference type="NCBI Taxonomy" id="39966"/>
    <lineage>
        <taxon>Eukaryota</taxon>
        <taxon>Fungi</taxon>
        <taxon>Dikarya</taxon>
        <taxon>Basidiomycota</taxon>
        <taxon>Agaricomycotina</taxon>
        <taxon>Agaricomycetes</taxon>
        <taxon>Agaricomycetidae</taxon>
        <taxon>Agaricales</taxon>
        <taxon>Tricholomatineae</taxon>
        <taxon>Lyophyllaceae</taxon>
        <taxon>Hypsizygus</taxon>
    </lineage>
</organism>
<gene>
    <name evidence="1" type="ORF">Hypma_002442</name>
</gene>
<evidence type="ECO:0000313" key="2">
    <source>
        <dbReference type="Proteomes" id="UP000076154"/>
    </source>
</evidence>
<dbReference type="Proteomes" id="UP000076154">
    <property type="component" value="Unassembled WGS sequence"/>
</dbReference>
<accession>A0A369J4I1</accession>
<keyword evidence="2" id="KW-1185">Reference proteome</keyword>
<dbReference type="InParanoid" id="A0A369J4I1"/>
<dbReference type="OrthoDB" id="3054715at2759"/>
<proteinExistence type="predicted"/>
<protein>
    <submittedName>
        <fullName evidence="1">Uncharacterized protein</fullName>
    </submittedName>
</protein>
<dbReference type="AlphaFoldDB" id="A0A369J4I1"/>